<dbReference type="GO" id="GO:0008531">
    <property type="term" value="F:riboflavin kinase activity"/>
    <property type="evidence" value="ECO:0007669"/>
    <property type="project" value="UniProtKB-EC"/>
</dbReference>
<dbReference type="InterPro" id="IPR015864">
    <property type="entry name" value="FAD_synthase"/>
</dbReference>
<comment type="similarity">
    <text evidence="2">Belongs to the RibF family.</text>
</comment>
<keyword evidence="9" id="KW-0067">ATP-binding</keyword>
<dbReference type="Pfam" id="PF01687">
    <property type="entry name" value="Flavokinase"/>
    <property type="match status" value="1"/>
</dbReference>
<comment type="pathway">
    <text evidence="1">Cofactor biosynthesis; FAD biosynthesis; FAD from FMN: step 1/1.</text>
</comment>
<protein>
    <submittedName>
        <fullName evidence="14">FAD synthase</fullName>
    </submittedName>
</protein>
<name>A0A0A7I2C0_9BIFI</name>
<dbReference type="OrthoDB" id="9803667at2"/>
<dbReference type="RefSeq" id="WP_039199682.1">
    <property type="nucleotide sequence ID" value="NZ_CP007456.1"/>
</dbReference>
<keyword evidence="3" id="KW-0285">Flavoprotein</keyword>
<keyword evidence="8" id="KW-0274">FAD</keyword>
<evidence type="ECO:0000259" key="13">
    <source>
        <dbReference type="SMART" id="SM00904"/>
    </source>
</evidence>
<evidence type="ECO:0000313" key="14">
    <source>
        <dbReference type="EMBL" id="AIZ14006.1"/>
    </source>
</evidence>
<dbReference type="AlphaFoldDB" id="A0A0A7I2C0"/>
<dbReference type="GO" id="GO:0003919">
    <property type="term" value="F:FMN adenylyltransferase activity"/>
    <property type="evidence" value="ECO:0007669"/>
    <property type="project" value="UniProtKB-EC"/>
</dbReference>
<reference evidence="14 15" key="1">
    <citation type="journal article" date="2015" name="Genome Announc.">
        <title>Complete and Assembled Genome Sequence of Bifidobacterium kashiwanohense PV20-2, Isolated from the Feces of an Anemic Kenyan Infant.</title>
        <authorList>
            <person name="Vazquez-Gutierrez P."/>
            <person name="Lacroix C."/>
            <person name="Chassard C."/>
            <person name="Klumpp J."/>
            <person name="Jans C."/>
            <person name="Stevens M.J."/>
        </authorList>
    </citation>
    <scope>NUCLEOTIDE SEQUENCE [LARGE SCALE GENOMIC DNA]</scope>
    <source>
        <strain evidence="14 15">PV20-2</strain>
    </source>
</reference>
<dbReference type="Proteomes" id="UP000030625">
    <property type="component" value="Chromosome"/>
</dbReference>
<dbReference type="Gene3D" id="3.40.50.620">
    <property type="entry name" value="HUPs"/>
    <property type="match status" value="1"/>
</dbReference>
<evidence type="ECO:0000256" key="9">
    <source>
        <dbReference type="ARBA" id="ARBA00022840"/>
    </source>
</evidence>
<dbReference type="STRING" id="1447716.AH68_01970"/>
<evidence type="ECO:0000256" key="8">
    <source>
        <dbReference type="ARBA" id="ARBA00022827"/>
    </source>
</evidence>
<organism evidence="14 15">
    <name type="scientific">Bifidobacterium catenulatum PV20-2</name>
    <dbReference type="NCBI Taxonomy" id="1447716"/>
    <lineage>
        <taxon>Bacteria</taxon>
        <taxon>Bacillati</taxon>
        <taxon>Actinomycetota</taxon>
        <taxon>Actinomycetes</taxon>
        <taxon>Bifidobacteriales</taxon>
        <taxon>Bifidobacteriaceae</taxon>
        <taxon>Bifidobacterium</taxon>
    </lineage>
</organism>
<dbReference type="GO" id="GO:0009231">
    <property type="term" value="P:riboflavin biosynthetic process"/>
    <property type="evidence" value="ECO:0007669"/>
    <property type="project" value="InterPro"/>
</dbReference>
<dbReference type="SUPFAM" id="SSF82114">
    <property type="entry name" value="Riboflavin kinase-like"/>
    <property type="match status" value="1"/>
</dbReference>
<dbReference type="UniPathway" id="UPA00277">
    <property type="reaction ID" value="UER00407"/>
</dbReference>
<dbReference type="InterPro" id="IPR015865">
    <property type="entry name" value="Riboflavin_kinase_bac/euk"/>
</dbReference>
<dbReference type="CDD" id="cd02064">
    <property type="entry name" value="FAD_synthetase_N"/>
    <property type="match status" value="1"/>
</dbReference>
<dbReference type="Gene3D" id="2.40.30.30">
    <property type="entry name" value="Riboflavin kinase-like"/>
    <property type="match status" value="1"/>
</dbReference>
<dbReference type="PANTHER" id="PTHR22749">
    <property type="entry name" value="RIBOFLAVIN KINASE/FMN ADENYLYLTRANSFERASE"/>
    <property type="match status" value="1"/>
</dbReference>
<evidence type="ECO:0000256" key="11">
    <source>
        <dbReference type="ARBA" id="ARBA00049494"/>
    </source>
</evidence>
<dbReference type="InterPro" id="IPR014729">
    <property type="entry name" value="Rossmann-like_a/b/a_fold"/>
</dbReference>
<evidence type="ECO:0000256" key="12">
    <source>
        <dbReference type="SAM" id="MobiDB-lite"/>
    </source>
</evidence>
<dbReference type="EMBL" id="CP007456">
    <property type="protein sequence ID" value="AIZ14006.1"/>
    <property type="molecule type" value="Genomic_DNA"/>
</dbReference>
<feature type="domain" description="Riboflavin kinase" evidence="13">
    <location>
        <begin position="245"/>
        <end position="408"/>
    </location>
</feature>
<dbReference type="HOGENOM" id="CLU_048437_0_0_11"/>
<evidence type="ECO:0000256" key="1">
    <source>
        <dbReference type="ARBA" id="ARBA00004726"/>
    </source>
</evidence>
<keyword evidence="5" id="KW-0808">Transferase</keyword>
<comment type="catalytic activity">
    <reaction evidence="11">
        <text>FMN + ATP + H(+) = FAD + diphosphate</text>
        <dbReference type="Rhea" id="RHEA:17237"/>
        <dbReference type="ChEBI" id="CHEBI:15378"/>
        <dbReference type="ChEBI" id="CHEBI:30616"/>
        <dbReference type="ChEBI" id="CHEBI:33019"/>
        <dbReference type="ChEBI" id="CHEBI:57692"/>
        <dbReference type="ChEBI" id="CHEBI:58210"/>
        <dbReference type="EC" id="2.7.7.2"/>
    </reaction>
</comment>
<evidence type="ECO:0000256" key="3">
    <source>
        <dbReference type="ARBA" id="ARBA00022630"/>
    </source>
</evidence>
<dbReference type="Pfam" id="PF06574">
    <property type="entry name" value="FAD_syn"/>
    <property type="match status" value="1"/>
</dbReference>
<dbReference type="InterPro" id="IPR023465">
    <property type="entry name" value="Riboflavin_kinase_dom_sf"/>
</dbReference>
<dbReference type="GO" id="GO:0009398">
    <property type="term" value="P:FMN biosynthetic process"/>
    <property type="evidence" value="ECO:0007669"/>
    <property type="project" value="TreeGrafter"/>
</dbReference>
<evidence type="ECO:0000256" key="4">
    <source>
        <dbReference type="ARBA" id="ARBA00022643"/>
    </source>
</evidence>
<dbReference type="SMART" id="SM00904">
    <property type="entry name" value="Flavokinase"/>
    <property type="match status" value="1"/>
</dbReference>
<comment type="catalytic activity">
    <reaction evidence="10">
        <text>riboflavin + ATP = FMN + ADP + H(+)</text>
        <dbReference type="Rhea" id="RHEA:14357"/>
        <dbReference type="ChEBI" id="CHEBI:15378"/>
        <dbReference type="ChEBI" id="CHEBI:30616"/>
        <dbReference type="ChEBI" id="CHEBI:57986"/>
        <dbReference type="ChEBI" id="CHEBI:58210"/>
        <dbReference type="ChEBI" id="CHEBI:456216"/>
        <dbReference type="EC" id="2.7.1.26"/>
    </reaction>
</comment>
<dbReference type="SUPFAM" id="SSF52374">
    <property type="entry name" value="Nucleotidylyl transferase"/>
    <property type="match status" value="1"/>
</dbReference>
<gene>
    <name evidence="14" type="ORF">AH68_01970</name>
</gene>
<keyword evidence="6" id="KW-0548">Nucleotidyltransferase</keyword>
<sequence>MKTITLTPDASGMVDWPTLSNDKKSVVTIGSFDGMHQGHQAVIRRVVELAKKEQSFSVVVLFDPRPALVHGYAAKNGGQEPPTGMVDTQALTSMQERLRAINKLGVDYTLIVHYTLAFAAKSYRFFLGQMVGKLGMRTLALGSDAAMGANRAGDVKAIENLALATGVFQLEVVDDRGPGETRVPANAQPVMPTGHGEPTDPLEGASKAERRAWSKKNQAKPVRVWSSTNVRYLLGQGRIKDADAILGHPHAVEGIVVHGEERGRTIGFPTANLNDNVAGYLPVDGVYAGWLVDLGAKTAEDDHAEAAADGISQQFDSSSVDARLADHSPYRWPAAISIGTKPTFNETTGMNERVVEAYAITDDWLDLYNHQVRVEFTGFLRPQIKFDSAQDLIDELKRNVEETKRITA</sequence>
<keyword evidence="4" id="KW-0288">FMN</keyword>
<dbReference type="KEGG" id="bka:AH68_01970"/>
<dbReference type="PANTHER" id="PTHR22749:SF6">
    <property type="entry name" value="RIBOFLAVIN KINASE"/>
    <property type="match status" value="1"/>
</dbReference>
<dbReference type="GO" id="GO:0006747">
    <property type="term" value="P:FAD biosynthetic process"/>
    <property type="evidence" value="ECO:0007669"/>
    <property type="project" value="UniProtKB-UniPathway"/>
</dbReference>
<evidence type="ECO:0000256" key="5">
    <source>
        <dbReference type="ARBA" id="ARBA00022679"/>
    </source>
</evidence>
<proteinExistence type="inferred from homology"/>
<keyword evidence="7" id="KW-0547">Nucleotide-binding</keyword>
<evidence type="ECO:0000256" key="6">
    <source>
        <dbReference type="ARBA" id="ARBA00022695"/>
    </source>
</evidence>
<accession>A0A0A7I2C0</accession>
<evidence type="ECO:0000313" key="15">
    <source>
        <dbReference type="Proteomes" id="UP000030625"/>
    </source>
</evidence>
<evidence type="ECO:0000256" key="7">
    <source>
        <dbReference type="ARBA" id="ARBA00022741"/>
    </source>
</evidence>
<dbReference type="GO" id="GO:0005524">
    <property type="term" value="F:ATP binding"/>
    <property type="evidence" value="ECO:0007669"/>
    <property type="project" value="UniProtKB-KW"/>
</dbReference>
<dbReference type="InterPro" id="IPR023468">
    <property type="entry name" value="Riboflavin_kinase"/>
</dbReference>
<feature type="region of interest" description="Disordered" evidence="12">
    <location>
        <begin position="178"/>
        <end position="203"/>
    </location>
</feature>
<evidence type="ECO:0000256" key="2">
    <source>
        <dbReference type="ARBA" id="ARBA00010214"/>
    </source>
</evidence>
<evidence type="ECO:0000256" key="10">
    <source>
        <dbReference type="ARBA" id="ARBA00047880"/>
    </source>
</evidence>